<feature type="transmembrane region" description="Helical" evidence="6">
    <location>
        <begin position="171"/>
        <end position="195"/>
    </location>
</feature>
<dbReference type="Pfam" id="PF00482">
    <property type="entry name" value="T2SSF"/>
    <property type="match status" value="1"/>
</dbReference>
<evidence type="ECO:0000313" key="9">
    <source>
        <dbReference type="Proteomes" id="UP000231586"/>
    </source>
</evidence>
<keyword evidence="9" id="KW-1185">Reference proteome</keyword>
<dbReference type="AlphaFoldDB" id="A0A2M8WSG7"/>
<feature type="transmembrane region" description="Helical" evidence="6">
    <location>
        <begin position="12"/>
        <end position="29"/>
    </location>
</feature>
<dbReference type="InterPro" id="IPR018076">
    <property type="entry name" value="T2SS_GspF_dom"/>
</dbReference>
<comment type="caution">
    <text evidence="8">The sequence shown here is derived from an EMBL/GenBank/DDBJ whole genome shotgun (WGS) entry which is preliminary data.</text>
</comment>
<keyword evidence="5 6" id="KW-0472">Membrane</keyword>
<reference evidence="8 9" key="1">
    <citation type="submission" date="2017-11" db="EMBL/GenBank/DDBJ databases">
        <title>Genomic Encyclopedia of Archaeal and Bacterial Type Strains, Phase II (KMG-II): From Individual Species to Whole Genera.</title>
        <authorList>
            <person name="Goeker M."/>
        </authorList>
    </citation>
    <scope>NUCLEOTIDE SEQUENCE [LARGE SCALE GENOMIC DNA]</scope>
    <source>
        <strain evidence="8 9">DSM 22413</strain>
    </source>
</reference>
<sequence length="201" mass="19870">MTTAPGGAAVDAAVGVVVALLALAALAPWRPVAHRRARRLTDATTPGDAAACVGGTASCDTVVVLALLAAAGRTGVGLPRALEAVGAAVPGPDGVTLRRAADRLALGASWTDAWADAPGPGPTGLVVADVLAPSWDRGAAPGPALRAAAEHLRRERREHAATAAGRLGTRLVLPLGLCYLPAFVLVGIVPVLVAYGAGALG</sequence>
<dbReference type="PANTHER" id="PTHR35007:SF3">
    <property type="entry name" value="POSSIBLE CONSERVED ALANINE RICH MEMBRANE PROTEIN"/>
    <property type="match status" value="1"/>
</dbReference>
<dbReference type="EMBL" id="PGTZ01000007">
    <property type="protein sequence ID" value="PJI93873.1"/>
    <property type="molecule type" value="Genomic_DNA"/>
</dbReference>
<evidence type="ECO:0000256" key="1">
    <source>
        <dbReference type="ARBA" id="ARBA00004651"/>
    </source>
</evidence>
<evidence type="ECO:0000313" key="8">
    <source>
        <dbReference type="EMBL" id="PJI93873.1"/>
    </source>
</evidence>
<keyword evidence="4 6" id="KW-1133">Transmembrane helix</keyword>
<feature type="domain" description="Type II secretion system protein GspF" evidence="7">
    <location>
        <begin position="65"/>
        <end position="187"/>
    </location>
</feature>
<evidence type="ECO:0000256" key="5">
    <source>
        <dbReference type="ARBA" id="ARBA00023136"/>
    </source>
</evidence>
<evidence type="ECO:0000256" key="6">
    <source>
        <dbReference type="SAM" id="Phobius"/>
    </source>
</evidence>
<name>A0A2M8WSG7_9MICO</name>
<organism evidence="8 9">
    <name type="scientific">Luteimicrobium subarcticum</name>
    <dbReference type="NCBI Taxonomy" id="620910"/>
    <lineage>
        <taxon>Bacteria</taxon>
        <taxon>Bacillati</taxon>
        <taxon>Actinomycetota</taxon>
        <taxon>Actinomycetes</taxon>
        <taxon>Micrococcales</taxon>
        <taxon>Luteimicrobium</taxon>
    </lineage>
</organism>
<dbReference type="RefSeq" id="WP_100349500.1">
    <property type="nucleotide sequence ID" value="NZ_PGTZ01000007.1"/>
</dbReference>
<proteinExistence type="predicted"/>
<dbReference type="PANTHER" id="PTHR35007">
    <property type="entry name" value="INTEGRAL MEMBRANE PROTEIN-RELATED"/>
    <property type="match status" value="1"/>
</dbReference>
<gene>
    <name evidence="8" type="ORF">CLV34_1353</name>
</gene>
<accession>A0A2M8WSG7</accession>
<dbReference type="GO" id="GO:0005886">
    <property type="term" value="C:plasma membrane"/>
    <property type="evidence" value="ECO:0007669"/>
    <property type="project" value="UniProtKB-SubCell"/>
</dbReference>
<keyword evidence="2" id="KW-1003">Cell membrane</keyword>
<keyword evidence="3 6" id="KW-0812">Transmembrane</keyword>
<comment type="subcellular location">
    <subcellularLocation>
        <location evidence="1">Cell membrane</location>
        <topology evidence="1">Multi-pass membrane protein</topology>
    </subcellularLocation>
</comment>
<evidence type="ECO:0000256" key="3">
    <source>
        <dbReference type="ARBA" id="ARBA00022692"/>
    </source>
</evidence>
<protein>
    <submittedName>
        <fullName evidence="8">Type II secretion system (T2SS) protein F</fullName>
    </submittedName>
</protein>
<dbReference type="Proteomes" id="UP000231586">
    <property type="component" value="Unassembled WGS sequence"/>
</dbReference>
<evidence type="ECO:0000259" key="7">
    <source>
        <dbReference type="Pfam" id="PF00482"/>
    </source>
</evidence>
<dbReference type="OrthoDB" id="3267562at2"/>
<evidence type="ECO:0000256" key="2">
    <source>
        <dbReference type="ARBA" id="ARBA00022475"/>
    </source>
</evidence>
<evidence type="ECO:0000256" key="4">
    <source>
        <dbReference type="ARBA" id="ARBA00022989"/>
    </source>
</evidence>